<keyword evidence="1" id="KW-1133">Transmembrane helix</keyword>
<accession>A0A481YPD2</accession>
<protein>
    <submittedName>
        <fullName evidence="2">Uncharacterized protein</fullName>
    </submittedName>
</protein>
<keyword evidence="1" id="KW-0812">Transmembrane</keyword>
<evidence type="ECO:0000256" key="1">
    <source>
        <dbReference type="SAM" id="Phobius"/>
    </source>
</evidence>
<gene>
    <name evidence="2" type="ORF">LCDPAC02_03110</name>
</gene>
<sequence>MSILNINKGLIETKSLDTEELYITTVSSTYIVWILTSVPFGFDFTLICYNFQDQNFSNTNSNVIAGMIVDV</sequence>
<proteinExistence type="predicted"/>
<keyword evidence="1" id="KW-0472">Membrane</keyword>
<dbReference type="EMBL" id="MK500303">
    <property type="protein sequence ID" value="QBK85112.1"/>
    <property type="molecule type" value="Genomic_DNA"/>
</dbReference>
<organism evidence="2">
    <name type="scientific">Pithovirus LCDPAC02</name>
    <dbReference type="NCBI Taxonomy" id="2506601"/>
    <lineage>
        <taxon>Viruses</taxon>
        <taxon>Pithoviruses</taxon>
    </lineage>
</organism>
<feature type="transmembrane region" description="Helical" evidence="1">
    <location>
        <begin position="30"/>
        <end position="51"/>
    </location>
</feature>
<reference evidence="2" key="1">
    <citation type="journal article" date="2019" name="MBio">
        <title>Virus Genomes from Deep Sea Sediments Expand the Ocean Megavirome and Support Independent Origins of Viral Gigantism.</title>
        <authorList>
            <person name="Backstrom D."/>
            <person name="Yutin N."/>
            <person name="Jorgensen S.L."/>
            <person name="Dharamshi J."/>
            <person name="Homa F."/>
            <person name="Zaremba-Niedwiedzka K."/>
            <person name="Spang A."/>
            <person name="Wolf Y.I."/>
            <person name="Koonin E.V."/>
            <person name="Ettema T.J."/>
        </authorList>
    </citation>
    <scope>NUCLEOTIDE SEQUENCE</scope>
</reference>
<name>A0A481YPD2_9VIRU</name>
<evidence type="ECO:0000313" key="2">
    <source>
        <dbReference type="EMBL" id="QBK85112.1"/>
    </source>
</evidence>